<sequence length="208" mass="22713">MTSTSAAPPVSGRRAATRERLMNAAVGVFAERGIIGASVEEICEAAGFTRGAFYSNFADKDELVLAMLRLQMEHQYAAAQAAIDVIAENGPRGDPDAVLTAALDTLEHHLHPEREWVLAQHELLLYAARRPAVRDAYREFSDGYLEQFGALIARGVEASGLSLAIPFGDALELLTSCHVQDQLDRLFDQGGESRRLRILLRLLTRPAG</sequence>
<gene>
    <name evidence="4" type="ORF">FHX74_001133</name>
</gene>
<name>A0A7W3P529_9ACTN</name>
<accession>A0A7W3P529</accession>
<dbReference type="Pfam" id="PF00440">
    <property type="entry name" value="TetR_N"/>
    <property type="match status" value="1"/>
</dbReference>
<organism evidence="4 5">
    <name type="scientific">Microlunatus kandeliicorticis</name>
    <dbReference type="NCBI Taxonomy" id="1759536"/>
    <lineage>
        <taxon>Bacteria</taxon>
        <taxon>Bacillati</taxon>
        <taxon>Actinomycetota</taxon>
        <taxon>Actinomycetes</taxon>
        <taxon>Propionibacteriales</taxon>
        <taxon>Propionibacteriaceae</taxon>
        <taxon>Microlunatus</taxon>
    </lineage>
</organism>
<dbReference type="GO" id="GO:0003700">
    <property type="term" value="F:DNA-binding transcription factor activity"/>
    <property type="evidence" value="ECO:0007669"/>
    <property type="project" value="TreeGrafter"/>
</dbReference>
<dbReference type="SUPFAM" id="SSF48498">
    <property type="entry name" value="Tetracyclin repressor-like, C-terminal domain"/>
    <property type="match status" value="1"/>
</dbReference>
<dbReference type="PANTHER" id="PTHR30055:SF241">
    <property type="entry name" value="TRANSCRIPTIONAL REGULATORY PROTEIN"/>
    <property type="match status" value="1"/>
</dbReference>
<dbReference type="SUPFAM" id="SSF46689">
    <property type="entry name" value="Homeodomain-like"/>
    <property type="match status" value="1"/>
</dbReference>
<evidence type="ECO:0000256" key="2">
    <source>
        <dbReference type="PROSITE-ProRule" id="PRU00335"/>
    </source>
</evidence>
<dbReference type="Pfam" id="PF17940">
    <property type="entry name" value="TetR_C_31"/>
    <property type="match status" value="1"/>
</dbReference>
<proteinExistence type="predicted"/>
<dbReference type="InterPro" id="IPR036271">
    <property type="entry name" value="Tet_transcr_reg_TetR-rel_C_sf"/>
</dbReference>
<feature type="DNA-binding region" description="H-T-H motif" evidence="2">
    <location>
        <begin position="38"/>
        <end position="57"/>
    </location>
</feature>
<evidence type="ECO:0000259" key="3">
    <source>
        <dbReference type="PROSITE" id="PS50977"/>
    </source>
</evidence>
<feature type="domain" description="HTH tetR-type" evidence="3">
    <location>
        <begin position="15"/>
        <end position="75"/>
    </location>
</feature>
<dbReference type="Proteomes" id="UP000523079">
    <property type="component" value="Unassembled WGS sequence"/>
</dbReference>
<dbReference type="RefSeq" id="WP_182559840.1">
    <property type="nucleotide sequence ID" value="NZ_JACGWT010000002.1"/>
</dbReference>
<dbReference type="InterPro" id="IPR041583">
    <property type="entry name" value="TetR_C_31"/>
</dbReference>
<dbReference type="AlphaFoldDB" id="A0A7W3P529"/>
<dbReference type="GO" id="GO:0000976">
    <property type="term" value="F:transcription cis-regulatory region binding"/>
    <property type="evidence" value="ECO:0007669"/>
    <property type="project" value="TreeGrafter"/>
</dbReference>
<dbReference type="EMBL" id="JACGWT010000002">
    <property type="protein sequence ID" value="MBA8793528.1"/>
    <property type="molecule type" value="Genomic_DNA"/>
</dbReference>
<dbReference type="Gene3D" id="1.10.357.10">
    <property type="entry name" value="Tetracycline Repressor, domain 2"/>
    <property type="match status" value="1"/>
</dbReference>
<dbReference type="InterPro" id="IPR001647">
    <property type="entry name" value="HTH_TetR"/>
</dbReference>
<dbReference type="InterPro" id="IPR050109">
    <property type="entry name" value="HTH-type_TetR-like_transc_reg"/>
</dbReference>
<dbReference type="InterPro" id="IPR009057">
    <property type="entry name" value="Homeodomain-like_sf"/>
</dbReference>
<evidence type="ECO:0000313" key="4">
    <source>
        <dbReference type="EMBL" id="MBA8793528.1"/>
    </source>
</evidence>
<keyword evidence="1 2" id="KW-0238">DNA-binding</keyword>
<evidence type="ECO:0000256" key="1">
    <source>
        <dbReference type="ARBA" id="ARBA00023125"/>
    </source>
</evidence>
<dbReference type="PRINTS" id="PR00455">
    <property type="entry name" value="HTHTETR"/>
</dbReference>
<protein>
    <submittedName>
        <fullName evidence="4">AcrR family transcriptional regulator</fullName>
    </submittedName>
</protein>
<evidence type="ECO:0000313" key="5">
    <source>
        <dbReference type="Proteomes" id="UP000523079"/>
    </source>
</evidence>
<keyword evidence="5" id="KW-1185">Reference proteome</keyword>
<reference evidence="4 5" key="1">
    <citation type="submission" date="2020-07" db="EMBL/GenBank/DDBJ databases">
        <title>Sequencing the genomes of 1000 actinobacteria strains.</title>
        <authorList>
            <person name="Klenk H.-P."/>
        </authorList>
    </citation>
    <scope>NUCLEOTIDE SEQUENCE [LARGE SCALE GENOMIC DNA]</scope>
    <source>
        <strain evidence="4 5">DSM 100723</strain>
    </source>
</reference>
<dbReference type="PROSITE" id="PS50977">
    <property type="entry name" value="HTH_TETR_2"/>
    <property type="match status" value="1"/>
</dbReference>
<dbReference type="PANTHER" id="PTHR30055">
    <property type="entry name" value="HTH-TYPE TRANSCRIPTIONAL REGULATOR RUTR"/>
    <property type="match status" value="1"/>
</dbReference>
<comment type="caution">
    <text evidence="4">The sequence shown here is derived from an EMBL/GenBank/DDBJ whole genome shotgun (WGS) entry which is preliminary data.</text>
</comment>